<organism evidence="3 4">
    <name type="scientific">Clostridium brassicae</name>
    <dbReference type="NCBI Taxonomy" id="2999072"/>
    <lineage>
        <taxon>Bacteria</taxon>
        <taxon>Bacillati</taxon>
        <taxon>Bacillota</taxon>
        <taxon>Clostridia</taxon>
        <taxon>Eubacteriales</taxon>
        <taxon>Clostridiaceae</taxon>
        <taxon>Clostridium</taxon>
    </lineage>
</organism>
<dbReference type="Pfam" id="PF12673">
    <property type="entry name" value="SipL"/>
    <property type="match status" value="1"/>
</dbReference>
<sequence length="395" mass="43554">MAVVLTKTADKVNVLPGDIVTYQVTINNTDDTFSETNITFTDIIPKGTTFIKDSFFLEDKLQLGKDPNVGVPIPDIPPLATTKVKYDVLVDEKTTSVQLVNIAQATSILSGTMIPITYESNPFNINIAAIDLLKSADKYNIAVTEEITYSIIINNIGAVELKNPILKDLVPECLSFVDGSFSINGILDTNANPNNGINLENILPGQILNINFRATVICTPCLLKFVNTAALSYEIETVQNGLIETNTITTNKVITTVSPSAFKQLSREEYIKIPCQKPDMEEILNTLVNIEITDTKVIKTPVITSLEGQKLTGFKLIVEGVLNQKVEYVACDKEQSVHAAHSRVPFSSFIVLPKNYVEGTSIKVEGVVEDIYTKLVNKRTIFKNITFIIRATYEL</sequence>
<dbReference type="PANTHER" id="PTHR34819:SF3">
    <property type="entry name" value="CELL SURFACE PROTEIN"/>
    <property type="match status" value="1"/>
</dbReference>
<dbReference type="InterPro" id="IPR024300">
    <property type="entry name" value="SipL_SPOCS_dom"/>
</dbReference>
<proteinExistence type="predicted"/>
<reference evidence="3" key="1">
    <citation type="submission" date="2022-12" db="EMBL/GenBank/DDBJ databases">
        <title>Clostridium sp. nov., isolated from industrial wastewater.</title>
        <authorList>
            <person name="Jiayan W."/>
        </authorList>
    </citation>
    <scope>NUCLEOTIDE SEQUENCE</scope>
    <source>
        <strain evidence="3">ZC22-4</strain>
    </source>
</reference>
<dbReference type="InterPro" id="IPR001434">
    <property type="entry name" value="OmcB-like_DUF11"/>
</dbReference>
<dbReference type="InterPro" id="IPR008966">
    <property type="entry name" value="Adhesion_dom_sf"/>
</dbReference>
<evidence type="ECO:0000259" key="2">
    <source>
        <dbReference type="Pfam" id="PF12673"/>
    </source>
</evidence>
<dbReference type="InterPro" id="IPR051172">
    <property type="entry name" value="Chlamydia_OmcB"/>
</dbReference>
<feature type="domain" description="SipL SPOCS" evidence="2">
    <location>
        <begin position="279"/>
        <end position="375"/>
    </location>
</feature>
<dbReference type="EMBL" id="JAPQFJ010000009">
    <property type="protein sequence ID" value="MCY6958956.1"/>
    <property type="molecule type" value="Genomic_DNA"/>
</dbReference>
<gene>
    <name evidence="3" type="ORF">OW729_10105</name>
</gene>
<evidence type="ECO:0000313" key="4">
    <source>
        <dbReference type="Proteomes" id="UP001144612"/>
    </source>
</evidence>
<feature type="domain" description="DUF11" evidence="1">
    <location>
        <begin position="132"/>
        <end position="233"/>
    </location>
</feature>
<dbReference type="Pfam" id="PF01345">
    <property type="entry name" value="DUF11"/>
    <property type="match status" value="2"/>
</dbReference>
<dbReference type="Proteomes" id="UP001144612">
    <property type="component" value="Unassembled WGS sequence"/>
</dbReference>
<accession>A0ABT4DCL7</accession>
<feature type="domain" description="DUF11" evidence="1">
    <location>
        <begin position="4"/>
        <end position="107"/>
    </location>
</feature>
<comment type="caution">
    <text evidence="3">The sequence shown here is derived from an EMBL/GenBank/DDBJ whole genome shotgun (WGS) entry which is preliminary data.</text>
</comment>
<keyword evidence="4" id="KW-1185">Reference proteome</keyword>
<evidence type="ECO:0000259" key="1">
    <source>
        <dbReference type="Pfam" id="PF01345"/>
    </source>
</evidence>
<dbReference type="NCBIfam" id="TIGR01451">
    <property type="entry name" value="B_ant_repeat"/>
    <property type="match status" value="2"/>
</dbReference>
<dbReference type="InterPro" id="IPR047589">
    <property type="entry name" value="DUF11_rpt"/>
</dbReference>
<name>A0ABT4DCL7_9CLOT</name>
<evidence type="ECO:0000313" key="3">
    <source>
        <dbReference type="EMBL" id="MCY6958956.1"/>
    </source>
</evidence>
<dbReference type="SUPFAM" id="SSF49401">
    <property type="entry name" value="Bacterial adhesins"/>
    <property type="match status" value="1"/>
</dbReference>
<dbReference type="PANTHER" id="PTHR34819">
    <property type="entry name" value="LARGE CYSTEINE-RICH PERIPLASMIC PROTEIN OMCB"/>
    <property type="match status" value="1"/>
</dbReference>
<dbReference type="RefSeq" id="WP_268061379.1">
    <property type="nucleotide sequence ID" value="NZ_JAPQFJ010000009.1"/>
</dbReference>
<protein>
    <submittedName>
        <fullName evidence="3">DUF3794 domain-containing protein</fullName>
    </submittedName>
</protein>